<feature type="domain" description="SGNH hydrolase-type esterase" evidence="2">
    <location>
        <begin position="67"/>
        <end position="235"/>
    </location>
</feature>
<keyword evidence="1" id="KW-0812">Transmembrane</keyword>
<keyword evidence="1" id="KW-0472">Membrane</keyword>
<dbReference type="CDD" id="cd00229">
    <property type="entry name" value="SGNH_hydrolase"/>
    <property type="match status" value="1"/>
</dbReference>
<name>A0A081C0J6_VECG1</name>
<evidence type="ECO:0000313" key="3">
    <source>
        <dbReference type="EMBL" id="GAK58101.1"/>
    </source>
</evidence>
<dbReference type="SUPFAM" id="SSF52266">
    <property type="entry name" value="SGNH hydrolase"/>
    <property type="match status" value="1"/>
</dbReference>
<dbReference type="HOGENOM" id="CLU_094862_0_0_0"/>
<dbReference type="EMBL" id="DF820467">
    <property type="protein sequence ID" value="GAK58101.1"/>
    <property type="molecule type" value="Genomic_DNA"/>
</dbReference>
<sequence>MNRKSLWIFIGWVTIAVLMIGCKDRSPGNPVETKVGVDKAEGILSDDTSGSAIDSPQYPEATTVIIAIGDSITYGQGASGGGYPSMLQEKLLAAGYTVVVLNAGIRGERAYSTHERWLQEIADADIALLMIGINDLLNPGHCHEPYDCHTAEYIEAMINEALISKKIPLVSTVTPAKTTDVRAWVNPYIRSLNARIESLATQYNIPLVDNYQAIRDNGGDALYSDHVHFSDTGYNIIAQQWFDAIVNGKLIETARE</sequence>
<organism evidence="3 4">
    <name type="scientific">Vecturithrix granuli</name>
    <dbReference type="NCBI Taxonomy" id="1499967"/>
    <lineage>
        <taxon>Bacteria</taxon>
        <taxon>Candidatus Moduliflexota</taxon>
        <taxon>Candidatus Vecturitrichia</taxon>
        <taxon>Candidatus Vecturitrichales</taxon>
        <taxon>Candidatus Vecturitrichaceae</taxon>
        <taxon>Candidatus Vecturithrix</taxon>
    </lineage>
</organism>
<dbReference type="InterPro" id="IPR036514">
    <property type="entry name" value="SGNH_hydro_sf"/>
</dbReference>
<dbReference type="eggNOG" id="COG2755">
    <property type="taxonomic scope" value="Bacteria"/>
</dbReference>
<feature type="transmembrane region" description="Helical" evidence="1">
    <location>
        <begin position="6"/>
        <end position="22"/>
    </location>
</feature>
<proteinExistence type="predicted"/>
<keyword evidence="1" id="KW-1133">Transmembrane helix</keyword>
<dbReference type="InterPro" id="IPR013830">
    <property type="entry name" value="SGNH_hydro"/>
</dbReference>
<protein>
    <submittedName>
        <fullName evidence="3">Lipolytic protein G-D-S-L family</fullName>
    </submittedName>
</protein>
<keyword evidence="4" id="KW-1185">Reference proteome</keyword>
<accession>A0A081C0J6</accession>
<dbReference type="Gene3D" id="3.40.50.1110">
    <property type="entry name" value="SGNH hydrolase"/>
    <property type="match status" value="1"/>
</dbReference>
<dbReference type="AlphaFoldDB" id="A0A081C0J6"/>
<dbReference type="Proteomes" id="UP000030661">
    <property type="component" value="Unassembled WGS sequence"/>
</dbReference>
<dbReference type="STRING" id="1499967.U27_05074"/>
<dbReference type="PROSITE" id="PS51257">
    <property type="entry name" value="PROKAR_LIPOPROTEIN"/>
    <property type="match status" value="1"/>
</dbReference>
<gene>
    <name evidence="3" type="ORF">U27_05074</name>
</gene>
<evidence type="ECO:0000259" key="2">
    <source>
        <dbReference type="Pfam" id="PF13472"/>
    </source>
</evidence>
<dbReference type="InterPro" id="IPR051532">
    <property type="entry name" value="Ester_Hydrolysis_Enzymes"/>
</dbReference>
<dbReference type="PANTHER" id="PTHR30383">
    <property type="entry name" value="THIOESTERASE 1/PROTEASE 1/LYSOPHOSPHOLIPASE L1"/>
    <property type="match status" value="1"/>
</dbReference>
<evidence type="ECO:0000256" key="1">
    <source>
        <dbReference type="SAM" id="Phobius"/>
    </source>
</evidence>
<reference evidence="3 4" key="1">
    <citation type="journal article" date="2015" name="PeerJ">
        <title>First genomic representation of candidate bacterial phylum KSB3 points to enhanced environmental sensing as a trigger of wastewater bulking.</title>
        <authorList>
            <person name="Sekiguchi Y."/>
            <person name="Ohashi A."/>
            <person name="Parks D.H."/>
            <person name="Yamauchi T."/>
            <person name="Tyson G.W."/>
            <person name="Hugenholtz P."/>
        </authorList>
    </citation>
    <scope>NUCLEOTIDE SEQUENCE [LARGE SCALE GENOMIC DNA]</scope>
</reference>
<evidence type="ECO:0000313" key="4">
    <source>
        <dbReference type="Proteomes" id="UP000030661"/>
    </source>
</evidence>
<dbReference type="Pfam" id="PF13472">
    <property type="entry name" value="Lipase_GDSL_2"/>
    <property type="match status" value="1"/>
</dbReference>